<dbReference type="SUPFAM" id="SSF53300">
    <property type="entry name" value="vWA-like"/>
    <property type="match status" value="1"/>
</dbReference>
<dbReference type="InterPro" id="IPR002035">
    <property type="entry name" value="VWF_A"/>
</dbReference>
<feature type="compositionally biased region" description="Basic and acidic residues" evidence="1">
    <location>
        <begin position="348"/>
        <end position="358"/>
    </location>
</feature>
<dbReference type="InterPro" id="IPR011704">
    <property type="entry name" value="ATPase_dyneun-rel_AAA"/>
</dbReference>
<feature type="domain" description="VWFA" evidence="2">
    <location>
        <begin position="500"/>
        <end position="679"/>
    </location>
</feature>
<dbReference type="Pfam" id="PF07728">
    <property type="entry name" value="AAA_5"/>
    <property type="match status" value="1"/>
</dbReference>
<evidence type="ECO:0000313" key="3">
    <source>
        <dbReference type="EMBL" id="MFD2169852.1"/>
    </source>
</evidence>
<feature type="region of interest" description="Disordered" evidence="1">
    <location>
        <begin position="347"/>
        <end position="381"/>
    </location>
</feature>
<dbReference type="RefSeq" id="WP_386045320.1">
    <property type="nucleotide sequence ID" value="NZ_JBHUIO010000005.1"/>
</dbReference>
<dbReference type="PANTHER" id="PTHR41248:SF1">
    <property type="entry name" value="NORD PROTEIN"/>
    <property type="match status" value="1"/>
</dbReference>
<name>A0ABW4ZVD4_9BACL</name>
<dbReference type="Gene3D" id="3.40.50.300">
    <property type="entry name" value="P-loop containing nucleotide triphosphate hydrolases"/>
    <property type="match status" value="1"/>
</dbReference>
<evidence type="ECO:0000256" key="1">
    <source>
        <dbReference type="SAM" id="MobiDB-lite"/>
    </source>
</evidence>
<dbReference type="InterPro" id="IPR027417">
    <property type="entry name" value="P-loop_NTPase"/>
</dbReference>
<dbReference type="SUPFAM" id="SSF52540">
    <property type="entry name" value="P-loop containing nucleoside triphosphate hydrolases"/>
    <property type="match status" value="1"/>
</dbReference>
<dbReference type="PANTHER" id="PTHR41248">
    <property type="entry name" value="NORD PROTEIN"/>
    <property type="match status" value="1"/>
</dbReference>
<evidence type="ECO:0000259" key="2">
    <source>
        <dbReference type="PROSITE" id="PS50234"/>
    </source>
</evidence>
<proteinExistence type="predicted"/>
<dbReference type="InterPro" id="IPR036465">
    <property type="entry name" value="vWFA_dom_sf"/>
</dbReference>
<accession>A0ABW4ZVD4</accession>
<reference evidence="4" key="1">
    <citation type="journal article" date="2019" name="Int. J. Syst. Evol. Microbiol.">
        <title>The Global Catalogue of Microorganisms (GCM) 10K type strain sequencing project: providing services to taxonomists for standard genome sequencing and annotation.</title>
        <authorList>
            <consortium name="The Broad Institute Genomics Platform"/>
            <consortium name="The Broad Institute Genome Sequencing Center for Infectious Disease"/>
            <person name="Wu L."/>
            <person name="Ma J."/>
        </authorList>
    </citation>
    <scope>NUCLEOTIDE SEQUENCE [LARGE SCALE GENOMIC DNA]</scope>
    <source>
        <strain evidence="4">CGMCC 1.13574</strain>
    </source>
</reference>
<dbReference type="Proteomes" id="UP001597343">
    <property type="component" value="Unassembled WGS sequence"/>
</dbReference>
<dbReference type="InterPro" id="IPR051928">
    <property type="entry name" value="NorD/CobT"/>
</dbReference>
<evidence type="ECO:0000313" key="4">
    <source>
        <dbReference type="Proteomes" id="UP001597343"/>
    </source>
</evidence>
<protein>
    <submittedName>
        <fullName evidence="3">AAA family ATPase</fullName>
    </submittedName>
</protein>
<sequence length="683" mass="76424">MENRWLLSPSRRLTEAERKLVWKKPITHIESEAERRICSEVKRNWERGEMKITNILLEGDAGSGKTQLAKALSADFGLPYTKVTCFADMDKSDVLGAILPVLSEDGGEDGNKDGNVEYRYYPSEIVRAYENGWLLEIQEPTVIRDAAVLMALNSALEPDGSINLPTRIVHRHPDFIAIITTNRGYNGCRPLNEALRDRVQHTEKMDLPPVEVMIERAAAKTGCHDLDVLRTFAQTIVLLDQTAKANAIKGVAGMRSYFFWVDAVLQGADTIESLYHKVIYKITTDPAEIILLEQALSQQELLAALEDVARHRGGESDGDVLELRADGTFETELSTPDTNTPLAVALRKSPDSEGHSTRSSETTTATQSKDTGEDGTPMYHDLQPEDQAKLEEEKRTFRKHLNQQAREAVKGSAHEKVGMIVHRPEATPAHREEYQQIVSTLMPVIRELTRKTEPLLEHEVSLEFSPNRVYGTRFHAEKVASPDYRHFSKKQPPTEEPSLAVALRIDQSASMNAFGRLEAAKQAAVAVYEFCESCGIPVLIYGDTADRSPKEKMSLYSYIDWEERGLNDKYALMAIQSISNNRDGMALRILAEKLAKAPQMTKLLISLSDGQPKAMPDYTGSAAMDDMKQVIRDYSRQGILFLAAAIGQDKETICEIYGQDRFIDITDLGQLPARLVQMIAKYL</sequence>
<keyword evidence="4" id="KW-1185">Reference proteome</keyword>
<organism evidence="3 4">
    <name type="scientific">Tumebacillus lipolyticus</name>
    <dbReference type="NCBI Taxonomy" id="1280370"/>
    <lineage>
        <taxon>Bacteria</taxon>
        <taxon>Bacillati</taxon>
        <taxon>Bacillota</taxon>
        <taxon>Bacilli</taxon>
        <taxon>Bacillales</taxon>
        <taxon>Alicyclobacillaceae</taxon>
        <taxon>Tumebacillus</taxon>
    </lineage>
</organism>
<dbReference type="CDD" id="cd01454">
    <property type="entry name" value="vWA_norD_type"/>
    <property type="match status" value="1"/>
</dbReference>
<dbReference type="PROSITE" id="PS50234">
    <property type="entry name" value="VWFA"/>
    <property type="match status" value="1"/>
</dbReference>
<gene>
    <name evidence="3" type="ORF">ACFSOY_07585</name>
</gene>
<dbReference type="Gene3D" id="3.40.50.410">
    <property type="entry name" value="von Willebrand factor, type A domain"/>
    <property type="match status" value="1"/>
</dbReference>
<dbReference type="EMBL" id="JBHUIO010000005">
    <property type="protein sequence ID" value="MFD2169852.1"/>
    <property type="molecule type" value="Genomic_DNA"/>
</dbReference>
<comment type="caution">
    <text evidence="3">The sequence shown here is derived from an EMBL/GenBank/DDBJ whole genome shotgun (WGS) entry which is preliminary data.</text>
</comment>
<feature type="compositionally biased region" description="Polar residues" evidence="1">
    <location>
        <begin position="359"/>
        <end position="369"/>
    </location>
</feature>